<reference evidence="7 8" key="1">
    <citation type="journal article" date="2023" name="Microbiol. Spectr.">
        <title>Symbiosis of Carpenter Bees with Uncharacterized Lactic Acid Bacteria Showing NAD Auxotrophy.</title>
        <authorList>
            <person name="Kawasaki S."/>
            <person name="Ozawa K."/>
            <person name="Mori T."/>
            <person name="Yamamoto A."/>
            <person name="Ito M."/>
            <person name="Ohkuma M."/>
            <person name="Sakamoto M."/>
            <person name="Matsutani M."/>
        </authorList>
    </citation>
    <scope>NUCLEOTIDE SEQUENCE [LARGE SCALE GENOMIC DNA]</scope>
    <source>
        <strain evidence="7 8">Kim32-2</strain>
    </source>
</reference>
<dbReference type="SUPFAM" id="SSF55729">
    <property type="entry name" value="Acyl-CoA N-acyltransferases (Nat)"/>
    <property type="match status" value="1"/>
</dbReference>
<comment type="function">
    <text evidence="5">Acetylates the N-terminal alanine of ribosomal protein bS18.</text>
</comment>
<dbReference type="PANTHER" id="PTHR43420">
    <property type="entry name" value="ACETYLTRANSFERASE"/>
    <property type="match status" value="1"/>
</dbReference>
<dbReference type="PANTHER" id="PTHR43420:SF44">
    <property type="entry name" value="ACETYLTRANSFERASE YPEA"/>
    <property type="match status" value="1"/>
</dbReference>
<protein>
    <recommendedName>
        <fullName evidence="5">[Ribosomal protein bS18]-alanine N-acetyltransferase</fullName>
        <ecNumber evidence="5">2.3.1.266</ecNumber>
    </recommendedName>
</protein>
<gene>
    <name evidence="7" type="ORF">KIM322_10700</name>
</gene>
<proteinExistence type="inferred from homology"/>
<evidence type="ECO:0000256" key="1">
    <source>
        <dbReference type="ARBA" id="ARBA00005395"/>
    </source>
</evidence>
<sequence>MQVQQAKSGDIPALLLLEKRVYNGRVPWSRATLQSELRQKSSLYLVVYEAATLVALAGIRWGSAEAHITNLAVDPDWQGQGLGSCLLERLIQLAQQWSCQRVSLEVRADNAIARRLYEEFGFTVKFVRPNYYQDVQQDGLKMVLRLD</sequence>
<evidence type="ECO:0000256" key="2">
    <source>
        <dbReference type="ARBA" id="ARBA00022490"/>
    </source>
</evidence>
<dbReference type="InterPro" id="IPR006464">
    <property type="entry name" value="AcTrfase_RimI/Ard1"/>
</dbReference>
<accession>A0ABM8BHN4</accession>
<evidence type="ECO:0000259" key="6">
    <source>
        <dbReference type="PROSITE" id="PS51186"/>
    </source>
</evidence>
<keyword evidence="8" id="KW-1185">Reference proteome</keyword>
<dbReference type="CDD" id="cd04301">
    <property type="entry name" value="NAT_SF"/>
    <property type="match status" value="1"/>
</dbReference>
<evidence type="ECO:0000256" key="4">
    <source>
        <dbReference type="ARBA" id="ARBA00023315"/>
    </source>
</evidence>
<comment type="subcellular location">
    <subcellularLocation>
        <location evidence="5">Cytoplasm</location>
    </subcellularLocation>
</comment>
<evidence type="ECO:0000256" key="3">
    <source>
        <dbReference type="ARBA" id="ARBA00022679"/>
    </source>
</evidence>
<evidence type="ECO:0000256" key="5">
    <source>
        <dbReference type="RuleBase" id="RU363094"/>
    </source>
</evidence>
<dbReference type="Proteomes" id="UP001321741">
    <property type="component" value="Chromosome"/>
</dbReference>
<dbReference type="InterPro" id="IPR016181">
    <property type="entry name" value="Acyl_CoA_acyltransferase"/>
</dbReference>
<dbReference type="EMBL" id="AP026803">
    <property type="protein sequence ID" value="BDR60809.1"/>
    <property type="molecule type" value="Genomic_DNA"/>
</dbReference>
<keyword evidence="2 5" id="KW-0963">Cytoplasm</keyword>
<evidence type="ECO:0000313" key="7">
    <source>
        <dbReference type="EMBL" id="BDR60809.1"/>
    </source>
</evidence>
<dbReference type="Pfam" id="PF00583">
    <property type="entry name" value="Acetyltransf_1"/>
    <property type="match status" value="1"/>
</dbReference>
<dbReference type="Gene3D" id="3.40.630.30">
    <property type="match status" value="1"/>
</dbReference>
<comment type="catalytic activity">
    <reaction evidence="5">
        <text>N-terminal L-alanyl-[ribosomal protein bS18] + acetyl-CoA = N-terminal N(alpha)-acetyl-L-alanyl-[ribosomal protein bS18] + CoA + H(+)</text>
        <dbReference type="Rhea" id="RHEA:43756"/>
        <dbReference type="Rhea" id="RHEA-COMP:10676"/>
        <dbReference type="Rhea" id="RHEA-COMP:10677"/>
        <dbReference type="ChEBI" id="CHEBI:15378"/>
        <dbReference type="ChEBI" id="CHEBI:57287"/>
        <dbReference type="ChEBI" id="CHEBI:57288"/>
        <dbReference type="ChEBI" id="CHEBI:64718"/>
        <dbReference type="ChEBI" id="CHEBI:83683"/>
        <dbReference type="EC" id="2.3.1.266"/>
    </reaction>
</comment>
<organism evidence="7 8">
    <name type="scientific">Lactobacillus xylocopicola</name>
    <dbReference type="NCBI Taxonomy" id="2976676"/>
    <lineage>
        <taxon>Bacteria</taxon>
        <taxon>Bacillati</taxon>
        <taxon>Bacillota</taxon>
        <taxon>Bacilli</taxon>
        <taxon>Lactobacillales</taxon>
        <taxon>Lactobacillaceae</taxon>
        <taxon>Lactobacillus</taxon>
    </lineage>
</organism>
<dbReference type="EC" id="2.3.1.266" evidence="5"/>
<dbReference type="InterPro" id="IPR000182">
    <property type="entry name" value="GNAT_dom"/>
</dbReference>
<dbReference type="NCBIfam" id="TIGR01575">
    <property type="entry name" value="rimI"/>
    <property type="match status" value="1"/>
</dbReference>
<name>A0ABM8BHN4_9LACO</name>
<keyword evidence="4" id="KW-0012">Acyltransferase</keyword>
<evidence type="ECO:0000313" key="8">
    <source>
        <dbReference type="Proteomes" id="UP001321741"/>
    </source>
</evidence>
<feature type="domain" description="N-acetyltransferase" evidence="6">
    <location>
        <begin position="1"/>
        <end position="147"/>
    </location>
</feature>
<keyword evidence="3" id="KW-0808">Transferase</keyword>
<comment type="similarity">
    <text evidence="1 5">Belongs to the acetyltransferase family. RimI subfamily.</text>
</comment>
<dbReference type="InterPro" id="IPR050680">
    <property type="entry name" value="YpeA/RimI_acetyltransf"/>
</dbReference>
<dbReference type="PROSITE" id="PS51186">
    <property type="entry name" value="GNAT"/>
    <property type="match status" value="1"/>
</dbReference>